<accession>A0A165X2F1</accession>
<organism evidence="1 2">
    <name type="scientific">Athelia psychrophila</name>
    <dbReference type="NCBI Taxonomy" id="1759441"/>
    <lineage>
        <taxon>Eukaryota</taxon>
        <taxon>Fungi</taxon>
        <taxon>Dikarya</taxon>
        <taxon>Basidiomycota</taxon>
        <taxon>Agaricomycotina</taxon>
        <taxon>Agaricomycetes</taxon>
        <taxon>Agaricomycetidae</taxon>
        <taxon>Atheliales</taxon>
        <taxon>Atheliaceae</taxon>
        <taxon>Athelia</taxon>
    </lineage>
</organism>
<dbReference type="AlphaFoldDB" id="A0A165X2F1"/>
<dbReference type="InterPro" id="IPR036397">
    <property type="entry name" value="RNaseH_sf"/>
</dbReference>
<name>A0A165X2F1_9AGAM</name>
<dbReference type="Proteomes" id="UP000076532">
    <property type="component" value="Unassembled WGS sequence"/>
</dbReference>
<protein>
    <submittedName>
        <fullName evidence="1">Uncharacterized protein</fullName>
    </submittedName>
</protein>
<evidence type="ECO:0000313" key="2">
    <source>
        <dbReference type="Proteomes" id="UP000076532"/>
    </source>
</evidence>
<gene>
    <name evidence="1" type="ORF">FIBSPDRAFT_761911</name>
</gene>
<feature type="non-terminal residue" evidence="1">
    <location>
        <position position="1"/>
    </location>
</feature>
<dbReference type="SUPFAM" id="SSF53098">
    <property type="entry name" value="Ribonuclease H-like"/>
    <property type="match status" value="1"/>
</dbReference>
<dbReference type="GO" id="GO:0003676">
    <property type="term" value="F:nucleic acid binding"/>
    <property type="evidence" value="ECO:0007669"/>
    <property type="project" value="InterPro"/>
</dbReference>
<proteinExistence type="predicted"/>
<dbReference type="OrthoDB" id="3267074at2759"/>
<sequence length="275" mass="30798">LGTSKHYTVHNGEAVSIIMGMHLLLTFTRRLIGPTIIGCDNQAVIRGLTNQQSHSGHHLLDAIHDPEEHLHAKQDGITRSAERTVHWVPGHKDFAPNKRADRGAKAAAQKLTSLAKDLPACLRKKALPASVAVLRQEYSAKLKRKWTKRWRKSPRSRNFGAIDKSAPLTKFLKTINSYSRSQAVIIAQFRTNHVPLNQTLFRIGHVESPACPHCGGITVETIRHYIIDCPHYALAQHNLQRDLGRKAGEIPFLLGDKLGVEKFLRYVGATNRFKT</sequence>
<dbReference type="CDD" id="cd09276">
    <property type="entry name" value="Rnase_HI_RT_non_LTR"/>
    <property type="match status" value="1"/>
</dbReference>
<keyword evidence="2" id="KW-1185">Reference proteome</keyword>
<dbReference type="InterPro" id="IPR012337">
    <property type="entry name" value="RNaseH-like_sf"/>
</dbReference>
<dbReference type="Gene3D" id="3.30.420.10">
    <property type="entry name" value="Ribonuclease H-like superfamily/Ribonuclease H"/>
    <property type="match status" value="1"/>
</dbReference>
<reference evidence="1 2" key="1">
    <citation type="journal article" date="2016" name="Mol. Biol. Evol.">
        <title>Comparative Genomics of Early-Diverging Mushroom-Forming Fungi Provides Insights into the Origins of Lignocellulose Decay Capabilities.</title>
        <authorList>
            <person name="Nagy L.G."/>
            <person name="Riley R."/>
            <person name="Tritt A."/>
            <person name="Adam C."/>
            <person name="Daum C."/>
            <person name="Floudas D."/>
            <person name="Sun H."/>
            <person name="Yadav J.S."/>
            <person name="Pangilinan J."/>
            <person name="Larsson K.H."/>
            <person name="Matsuura K."/>
            <person name="Barry K."/>
            <person name="Labutti K."/>
            <person name="Kuo R."/>
            <person name="Ohm R.A."/>
            <person name="Bhattacharya S.S."/>
            <person name="Shirouzu T."/>
            <person name="Yoshinaga Y."/>
            <person name="Martin F.M."/>
            <person name="Grigoriev I.V."/>
            <person name="Hibbett D.S."/>
        </authorList>
    </citation>
    <scope>NUCLEOTIDE SEQUENCE [LARGE SCALE GENOMIC DNA]</scope>
    <source>
        <strain evidence="1 2">CBS 109695</strain>
    </source>
</reference>
<dbReference type="STRING" id="436010.A0A165X2F1"/>
<dbReference type="EMBL" id="KV417730">
    <property type="protein sequence ID" value="KZP08133.1"/>
    <property type="molecule type" value="Genomic_DNA"/>
</dbReference>
<evidence type="ECO:0000313" key="1">
    <source>
        <dbReference type="EMBL" id="KZP08133.1"/>
    </source>
</evidence>